<name>A0AAD5MIV5_PARTN</name>
<evidence type="ECO:0000313" key="3">
    <source>
        <dbReference type="Proteomes" id="UP001196413"/>
    </source>
</evidence>
<proteinExistence type="predicted"/>
<feature type="transmembrane region" description="Helical" evidence="1">
    <location>
        <begin position="90"/>
        <end position="110"/>
    </location>
</feature>
<feature type="transmembrane region" description="Helical" evidence="1">
    <location>
        <begin position="122"/>
        <end position="141"/>
    </location>
</feature>
<keyword evidence="1" id="KW-1133">Transmembrane helix</keyword>
<evidence type="ECO:0000313" key="2">
    <source>
        <dbReference type="EMBL" id="KAJ1359342.1"/>
    </source>
</evidence>
<keyword evidence="1" id="KW-0812">Transmembrane</keyword>
<protein>
    <recommendedName>
        <fullName evidence="4">Cationic amino acid transporter C-terminal domain-containing protein</fullName>
    </recommendedName>
</protein>
<keyword evidence="1" id="KW-0472">Membrane</keyword>
<keyword evidence="3" id="KW-1185">Reference proteome</keyword>
<gene>
    <name evidence="2" type="ORF">KIN20_018039</name>
</gene>
<accession>A0AAD5MIV5</accession>
<reference evidence="2" key="1">
    <citation type="submission" date="2021-06" db="EMBL/GenBank/DDBJ databases">
        <title>Parelaphostrongylus tenuis whole genome reference sequence.</title>
        <authorList>
            <person name="Garwood T.J."/>
            <person name="Larsen P.A."/>
            <person name="Fountain-Jones N.M."/>
            <person name="Garbe J.R."/>
            <person name="Macchietto M.G."/>
            <person name="Kania S.A."/>
            <person name="Gerhold R.W."/>
            <person name="Richards J.E."/>
            <person name="Wolf T.M."/>
        </authorList>
    </citation>
    <scope>NUCLEOTIDE SEQUENCE</scope>
    <source>
        <strain evidence="2">MNPRO001-30</strain>
        <tissue evidence="2">Meninges</tissue>
    </source>
</reference>
<dbReference type="Gene3D" id="1.20.1740.10">
    <property type="entry name" value="Amino acid/polyamine transporter I"/>
    <property type="match status" value="1"/>
</dbReference>
<dbReference type="Proteomes" id="UP001196413">
    <property type="component" value="Unassembled WGS sequence"/>
</dbReference>
<evidence type="ECO:0000256" key="1">
    <source>
        <dbReference type="SAM" id="Phobius"/>
    </source>
</evidence>
<sequence length="203" mass="23479">MDEYILEKMPVMAKSVSQYNSMAPVMNSSNIHNCVVDSCSIRDSEDENHGHVHLYSRELPDLPYVERFNARRPLTPTDSNQEYKYVSSSVLLSLFFSVMIFSVILGIQLMTNDYLPRRQAKVPAFPYLSYVTLFMLLFALASTKLLIFALYLAWLFIGLLLYFIYGFWNSSVRHSSQRRSSVDDDDSETYRAIIGEDYTTQLE</sequence>
<feature type="transmembrane region" description="Helical" evidence="1">
    <location>
        <begin position="147"/>
        <end position="168"/>
    </location>
</feature>
<dbReference type="AlphaFoldDB" id="A0AAD5MIV5"/>
<organism evidence="2 3">
    <name type="scientific">Parelaphostrongylus tenuis</name>
    <name type="common">Meningeal worm</name>
    <dbReference type="NCBI Taxonomy" id="148309"/>
    <lineage>
        <taxon>Eukaryota</taxon>
        <taxon>Metazoa</taxon>
        <taxon>Ecdysozoa</taxon>
        <taxon>Nematoda</taxon>
        <taxon>Chromadorea</taxon>
        <taxon>Rhabditida</taxon>
        <taxon>Rhabditina</taxon>
        <taxon>Rhabditomorpha</taxon>
        <taxon>Strongyloidea</taxon>
        <taxon>Metastrongylidae</taxon>
        <taxon>Parelaphostrongylus</taxon>
    </lineage>
</organism>
<dbReference type="EMBL" id="JAHQIW010003598">
    <property type="protein sequence ID" value="KAJ1359342.1"/>
    <property type="molecule type" value="Genomic_DNA"/>
</dbReference>
<evidence type="ECO:0008006" key="4">
    <source>
        <dbReference type="Google" id="ProtNLM"/>
    </source>
</evidence>
<comment type="caution">
    <text evidence="2">The sequence shown here is derived from an EMBL/GenBank/DDBJ whole genome shotgun (WGS) entry which is preliminary data.</text>
</comment>